<evidence type="ECO:0000313" key="8">
    <source>
        <dbReference type="EMBL" id="SLN62239.1"/>
    </source>
</evidence>
<evidence type="ECO:0000256" key="3">
    <source>
        <dbReference type="ARBA" id="ARBA00022692"/>
    </source>
</evidence>
<dbReference type="AlphaFoldDB" id="A0A1Y5TEE6"/>
<feature type="domain" description="Major facilitator superfamily (MFS) profile" evidence="7">
    <location>
        <begin position="11"/>
        <end position="385"/>
    </location>
</feature>
<dbReference type="GO" id="GO:0005886">
    <property type="term" value="C:plasma membrane"/>
    <property type="evidence" value="ECO:0007669"/>
    <property type="project" value="UniProtKB-SubCell"/>
</dbReference>
<comment type="subcellular location">
    <subcellularLocation>
        <location evidence="1">Cell membrane</location>
        <topology evidence="1">Multi-pass membrane protein</topology>
    </subcellularLocation>
</comment>
<dbReference type="InterPro" id="IPR036259">
    <property type="entry name" value="MFS_trans_sf"/>
</dbReference>
<evidence type="ECO:0000313" key="9">
    <source>
        <dbReference type="Proteomes" id="UP000193307"/>
    </source>
</evidence>
<evidence type="ECO:0000259" key="7">
    <source>
        <dbReference type="PROSITE" id="PS50850"/>
    </source>
</evidence>
<keyword evidence="5 6" id="KW-0472">Membrane</keyword>
<dbReference type="STRING" id="658057.SAMN04488032_112133"/>
<dbReference type="EMBL" id="FWFW01000012">
    <property type="protein sequence ID" value="SLN62239.1"/>
    <property type="molecule type" value="Genomic_DNA"/>
</dbReference>
<feature type="transmembrane region" description="Helical" evidence="6">
    <location>
        <begin position="100"/>
        <end position="123"/>
    </location>
</feature>
<protein>
    <submittedName>
        <fullName evidence="8">Major Facilitator Superfamily protein</fullName>
    </submittedName>
</protein>
<keyword evidence="4 6" id="KW-1133">Transmembrane helix</keyword>
<evidence type="ECO:0000256" key="4">
    <source>
        <dbReference type="ARBA" id="ARBA00022989"/>
    </source>
</evidence>
<dbReference type="GO" id="GO:0022857">
    <property type="term" value="F:transmembrane transporter activity"/>
    <property type="evidence" value="ECO:0007669"/>
    <property type="project" value="InterPro"/>
</dbReference>
<feature type="transmembrane region" description="Helical" evidence="6">
    <location>
        <begin position="135"/>
        <end position="153"/>
    </location>
</feature>
<evidence type="ECO:0000256" key="5">
    <source>
        <dbReference type="ARBA" id="ARBA00023136"/>
    </source>
</evidence>
<gene>
    <name evidence="8" type="ORF">PAM7971_03225</name>
</gene>
<keyword evidence="2" id="KW-1003">Cell membrane</keyword>
<keyword evidence="9" id="KW-1185">Reference proteome</keyword>
<dbReference type="SUPFAM" id="SSF103473">
    <property type="entry name" value="MFS general substrate transporter"/>
    <property type="match status" value="1"/>
</dbReference>
<keyword evidence="3 6" id="KW-0812">Transmembrane</keyword>
<evidence type="ECO:0000256" key="6">
    <source>
        <dbReference type="SAM" id="Phobius"/>
    </source>
</evidence>
<feature type="transmembrane region" description="Helical" evidence="6">
    <location>
        <begin position="302"/>
        <end position="322"/>
    </location>
</feature>
<feature type="transmembrane region" description="Helical" evidence="6">
    <location>
        <begin position="222"/>
        <end position="240"/>
    </location>
</feature>
<feature type="transmembrane region" description="Helical" evidence="6">
    <location>
        <begin position="165"/>
        <end position="185"/>
    </location>
</feature>
<dbReference type="RefSeq" id="WP_085850310.1">
    <property type="nucleotide sequence ID" value="NZ_FNZV01000012.1"/>
</dbReference>
<dbReference type="PANTHER" id="PTHR43124:SF3">
    <property type="entry name" value="CHLORAMPHENICOL EFFLUX PUMP RV0191"/>
    <property type="match status" value="1"/>
</dbReference>
<dbReference type="PANTHER" id="PTHR43124">
    <property type="entry name" value="PURINE EFFLUX PUMP PBUE"/>
    <property type="match status" value="1"/>
</dbReference>
<feature type="transmembrane region" description="Helical" evidence="6">
    <location>
        <begin position="274"/>
        <end position="295"/>
    </location>
</feature>
<dbReference type="InterPro" id="IPR011701">
    <property type="entry name" value="MFS"/>
</dbReference>
<reference evidence="8 9" key="1">
    <citation type="submission" date="2017-03" db="EMBL/GenBank/DDBJ databases">
        <authorList>
            <person name="Afonso C.L."/>
            <person name="Miller P.J."/>
            <person name="Scott M.A."/>
            <person name="Spackman E."/>
            <person name="Goraichik I."/>
            <person name="Dimitrov K.M."/>
            <person name="Suarez D.L."/>
            <person name="Swayne D.E."/>
        </authorList>
    </citation>
    <scope>NUCLEOTIDE SEQUENCE [LARGE SCALE GENOMIC DNA]</scope>
    <source>
        <strain evidence="8 9">CECT 7971</strain>
    </source>
</reference>
<feature type="transmembrane region" description="Helical" evidence="6">
    <location>
        <begin position="247"/>
        <end position="268"/>
    </location>
</feature>
<dbReference type="Proteomes" id="UP000193307">
    <property type="component" value="Unassembled WGS sequence"/>
</dbReference>
<feature type="transmembrane region" description="Helical" evidence="6">
    <location>
        <begin position="46"/>
        <end position="70"/>
    </location>
</feature>
<dbReference type="Gene3D" id="1.20.1250.20">
    <property type="entry name" value="MFS general substrate transporter like domains"/>
    <property type="match status" value="1"/>
</dbReference>
<dbReference type="PROSITE" id="PS50850">
    <property type="entry name" value="MFS"/>
    <property type="match status" value="1"/>
</dbReference>
<proteinExistence type="predicted"/>
<evidence type="ECO:0000256" key="1">
    <source>
        <dbReference type="ARBA" id="ARBA00004651"/>
    </source>
</evidence>
<dbReference type="Pfam" id="PF07690">
    <property type="entry name" value="MFS_1"/>
    <property type="match status" value="1"/>
</dbReference>
<dbReference type="InterPro" id="IPR020846">
    <property type="entry name" value="MFS_dom"/>
</dbReference>
<dbReference type="OrthoDB" id="6095882at2"/>
<evidence type="ECO:0000256" key="2">
    <source>
        <dbReference type="ARBA" id="ARBA00022475"/>
    </source>
</evidence>
<organism evidence="8 9">
    <name type="scientific">Pacificibacter marinus</name>
    <dbReference type="NCBI Taxonomy" id="658057"/>
    <lineage>
        <taxon>Bacteria</taxon>
        <taxon>Pseudomonadati</taxon>
        <taxon>Pseudomonadota</taxon>
        <taxon>Alphaproteobacteria</taxon>
        <taxon>Rhodobacterales</taxon>
        <taxon>Roseobacteraceae</taxon>
        <taxon>Pacificibacter</taxon>
    </lineage>
</organism>
<accession>A0A1Y5TEE6</accession>
<sequence>MTVVTRTPFALVIVLWLSGVLAAGQFAKISVTFPYFREAFFSHGSTLGFLVSLISAVGLLCGLFAGAFVARVGARKPLIAALCLGALLSIYQSFMPSFALFLISRAIEGISHLLIVVATPTLLGQITEPRHRATTMALWSTVFAVSFALFSWGGSPLVDRFGMSFLFWCHAGAMSVATIAVWVMLPSNIIPRSPDPLTLRAIVARHVTAYTSPRIAAPAAGWFFYAAGFVALVTVMPDFFSPERRHALVGVLPLSALVVSMTLGIVLVRRFTSVPVIIAGFGAASLLALSMALGLPVEVGCVAVLAATGLVQAGSFSAIPVLNATSQDQAFANGALAQLGNAGNMIGTPLLILLTNAYGLAGVIIFSVTTFGGGAIIHLWLSRLRKRGGV</sequence>
<feature type="transmembrane region" description="Helical" evidence="6">
    <location>
        <begin position="357"/>
        <end position="381"/>
    </location>
</feature>
<dbReference type="InterPro" id="IPR050189">
    <property type="entry name" value="MFS_Efflux_Transporters"/>
</dbReference>
<name>A0A1Y5TEE6_9RHOB</name>
<feature type="transmembrane region" description="Helical" evidence="6">
    <location>
        <begin position="77"/>
        <end position="94"/>
    </location>
</feature>